<dbReference type="AlphaFoldDB" id="A0A075A9K9"/>
<evidence type="ECO:0000313" key="1">
    <source>
        <dbReference type="EMBL" id="KER24174.1"/>
    </source>
</evidence>
<gene>
    <name evidence="1" type="ORF">T265_08110</name>
</gene>
<organism evidence="1 2">
    <name type="scientific">Opisthorchis viverrini</name>
    <name type="common">Southeast Asian liver fluke</name>
    <dbReference type="NCBI Taxonomy" id="6198"/>
    <lineage>
        <taxon>Eukaryota</taxon>
        <taxon>Metazoa</taxon>
        <taxon>Spiralia</taxon>
        <taxon>Lophotrochozoa</taxon>
        <taxon>Platyhelminthes</taxon>
        <taxon>Trematoda</taxon>
        <taxon>Digenea</taxon>
        <taxon>Opisthorchiida</taxon>
        <taxon>Opisthorchiata</taxon>
        <taxon>Opisthorchiidae</taxon>
        <taxon>Opisthorchis</taxon>
    </lineage>
</organism>
<dbReference type="GeneID" id="20322289"/>
<dbReference type="OrthoDB" id="247013at2759"/>
<protein>
    <submittedName>
        <fullName evidence="1">Uncharacterized protein</fullName>
    </submittedName>
</protein>
<reference evidence="1 2" key="1">
    <citation type="submission" date="2013-11" db="EMBL/GenBank/DDBJ databases">
        <title>Opisthorchis viverrini - life in the bile duct.</title>
        <authorList>
            <person name="Young N.D."/>
            <person name="Nagarajan N."/>
            <person name="Lin S.J."/>
            <person name="Korhonen P.K."/>
            <person name="Jex A.R."/>
            <person name="Hall R.S."/>
            <person name="Safavi-Hemami H."/>
            <person name="Kaewkong W."/>
            <person name="Bertrand D."/>
            <person name="Gao S."/>
            <person name="Seet Q."/>
            <person name="Wongkham S."/>
            <person name="Teh B.T."/>
            <person name="Wongkham C."/>
            <person name="Intapan P.M."/>
            <person name="Maleewong W."/>
            <person name="Yang X."/>
            <person name="Hu M."/>
            <person name="Wang Z."/>
            <person name="Hofmann A."/>
            <person name="Sternberg P.W."/>
            <person name="Tan P."/>
            <person name="Wang J."/>
            <person name="Gasser R.B."/>
        </authorList>
    </citation>
    <scope>NUCLEOTIDE SEQUENCE [LARGE SCALE GENOMIC DNA]</scope>
</reference>
<dbReference type="KEGG" id="ovi:T265_08110"/>
<sequence>MPVANVASRTRRKFQKVITAYAIYTKRCTTVLDFVLGGNRPCAPLLGRLRPRSKLRKVPLLHSENKGLTFSVWLRLSKFYDIPQKPLVTVVVSIKSPDGWYVRLTFPSPVVISYVLALVGVDNKGSGVLSPHCLHFTGSVLQATHSAVALFRCITAVPPEGSTRVGTVPGCPSVDRGSREAEVGFESTDLLISKRSVARTRHLPLDFLLSRLGQPGIILVLPLPSGGMAVRQQNNDTAEVLLFRTNGVCLSTTLFSCRYQKDLRFRQTWKISETVCIQPIARFLMQHAIHKILKSINSYGYDFL</sequence>
<proteinExistence type="predicted"/>
<dbReference type="CTD" id="20322289"/>
<evidence type="ECO:0000313" key="2">
    <source>
        <dbReference type="Proteomes" id="UP000054324"/>
    </source>
</evidence>
<dbReference type="RefSeq" id="XP_009172081.1">
    <property type="nucleotide sequence ID" value="XM_009173817.1"/>
</dbReference>
<keyword evidence="2" id="KW-1185">Reference proteome</keyword>
<name>A0A075A9K9_OPIVI</name>
<dbReference type="EMBL" id="KL596820">
    <property type="protein sequence ID" value="KER24174.1"/>
    <property type="molecule type" value="Genomic_DNA"/>
</dbReference>
<dbReference type="Proteomes" id="UP000054324">
    <property type="component" value="Unassembled WGS sequence"/>
</dbReference>
<accession>A0A075A9K9</accession>